<dbReference type="SUPFAM" id="SSF52540">
    <property type="entry name" value="P-loop containing nucleoside triphosphate hydrolases"/>
    <property type="match status" value="1"/>
</dbReference>
<comment type="caution">
    <text evidence="2">The sequence shown here is derived from an EMBL/GenBank/DDBJ whole genome shotgun (WGS) entry which is preliminary data.</text>
</comment>
<gene>
    <name evidence="2" type="ORF">US19_C0026G0011</name>
</gene>
<protein>
    <recommendedName>
        <fullName evidence="1">NadR/Ttd14 AAA domain-containing protein</fullName>
    </recommendedName>
</protein>
<dbReference type="InterPro" id="IPR027417">
    <property type="entry name" value="P-loop_NTPase"/>
</dbReference>
<reference evidence="2 3" key="1">
    <citation type="journal article" date="2015" name="Nature">
        <title>rRNA introns, odd ribosomes, and small enigmatic genomes across a large radiation of phyla.</title>
        <authorList>
            <person name="Brown C.T."/>
            <person name="Hug L.A."/>
            <person name="Thomas B.C."/>
            <person name="Sharon I."/>
            <person name="Castelle C.J."/>
            <person name="Singh A."/>
            <person name="Wilkins M.J."/>
            <person name="Williams K.H."/>
            <person name="Banfield J.F."/>
        </authorList>
    </citation>
    <scope>NUCLEOTIDE SEQUENCE [LARGE SCALE GENOMIC DNA]</scope>
</reference>
<accession>A0A0G0F4D7</accession>
<dbReference type="Proteomes" id="UP000034492">
    <property type="component" value="Unassembled WGS sequence"/>
</dbReference>
<name>A0A0G0F4D7_9BACT</name>
<dbReference type="EMBL" id="LBSA01000026">
    <property type="protein sequence ID" value="KKQ08370.1"/>
    <property type="molecule type" value="Genomic_DNA"/>
</dbReference>
<dbReference type="InterPro" id="IPR038727">
    <property type="entry name" value="NadR/Ttd14_AAA_dom"/>
</dbReference>
<dbReference type="PATRIC" id="fig|1618426.3.peg.862"/>
<sequence length="174" mass="20392">MNNWYVITGGPSSGKTTLIKLLGGKGYRVIHEQARELIDQELYKGKTLGQIRRDEGKFQKKVLEMKITLEKKLSKEELIFFDRGIPDTLAYCWFHKIPVDKLLKKALKKSSYKKVFLLELIKYYEDYARNESAEESREIEKLLEKTYRGLNMSVIKVPEGTIKERVKFILKNIN</sequence>
<proteinExistence type="predicted"/>
<organism evidence="2 3">
    <name type="scientific">Candidatus Daviesbacteria bacterium GW2011_GWB1_36_5</name>
    <dbReference type="NCBI Taxonomy" id="1618426"/>
    <lineage>
        <taxon>Bacteria</taxon>
        <taxon>Candidatus Daviesiibacteriota</taxon>
    </lineage>
</organism>
<feature type="domain" description="NadR/Ttd14 AAA" evidence="1">
    <location>
        <begin position="5"/>
        <end position="165"/>
    </location>
</feature>
<evidence type="ECO:0000259" key="1">
    <source>
        <dbReference type="Pfam" id="PF13521"/>
    </source>
</evidence>
<evidence type="ECO:0000313" key="3">
    <source>
        <dbReference type="Proteomes" id="UP000034492"/>
    </source>
</evidence>
<dbReference type="AlphaFoldDB" id="A0A0G0F4D7"/>
<dbReference type="Gene3D" id="3.40.50.300">
    <property type="entry name" value="P-loop containing nucleotide triphosphate hydrolases"/>
    <property type="match status" value="1"/>
</dbReference>
<dbReference type="Pfam" id="PF13521">
    <property type="entry name" value="AAA_28"/>
    <property type="match status" value="1"/>
</dbReference>
<evidence type="ECO:0000313" key="2">
    <source>
        <dbReference type="EMBL" id="KKQ08370.1"/>
    </source>
</evidence>